<dbReference type="Pfam" id="PF00496">
    <property type="entry name" value="SBP_bac_5"/>
    <property type="match status" value="1"/>
</dbReference>
<dbReference type="GO" id="GO:1904680">
    <property type="term" value="F:peptide transmembrane transporter activity"/>
    <property type="evidence" value="ECO:0007669"/>
    <property type="project" value="TreeGrafter"/>
</dbReference>
<feature type="domain" description="Solute-binding protein family 5" evidence="6">
    <location>
        <begin position="70"/>
        <end position="241"/>
    </location>
</feature>
<reference evidence="7 8" key="1">
    <citation type="submission" date="2015-12" db="EMBL/GenBank/DDBJ databases">
        <title>Genome sequence of the marine Rhodobacteraceae strain O3.65, Candidatus Tritonibacter horizontis.</title>
        <authorList>
            <person name="Poehlein A."/>
            <person name="Giebel H.A."/>
            <person name="Voget S."/>
            <person name="Brinkhoff T."/>
        </authorList>
    </citation>
    <scope>NUCLEOTIDE SEQUENCE [LARGE SCALE GENOMIC DNA]</scope>
    <source>
        <strain evidence="7 8">O3.65</strain>
    </source>
</reference>
<dbReference type="RefSeq" id="WP_068239427.1">
    <property type="nucleotide sequence ID" value="NZ_LPUY01000008.1"/>
</dbReference>
<evidence type="ECO:0000313" key="7">
    <source>
        <dbReference type="EMBL" id="KUP94870.1"/>
    </source>
</evidence>
<sequence>MKRLDRRALFATGAAAALLAATGTSLAHQPRRGGVLRMAVPREGELLSRIARSAIYDQLTEVAPDGLLRGELAAAWESDVTAREWRIELQANITFHDGADLTAEDVASSLEAHVHSGNASLKGLRDLKVSGDGDVVLSLHDANPDLPYRLADAGLIIAPAGQVTAPLSEMTGTGLYRVERAQEDRHLRALRVDQHYKDGLAGWFDALEFVVIPDAGVRAEALRDGYVDIAALPLPDGLPNRSEFSYYPSESDMVLAASQKIALPSRISKRASFDDHRIAERWWMA</sequence>
<dbReference type="PROSITE" id="PS51318">
    <property type="entry name" value="TAT"/>
    <property type="match status" value="1"/>
</dbReference>
<comment type="caution">
    <text evidence="7">The sequence shown here is derived from an EMBL/GenBank/DDBJ whole genome shotgun (WGS) entry which is preliminary data.</text>
</comment>
<evidence type="ECO:0000256" key="1">
    <source>
        <dbReference type="ARBA" id="ARBA00004418"/>
    </source>
</evidence>
<dbReference type="InterPro" id="IPR039424">
    <property type="entry name" value="SBP_5"/>
</dbReference>
<feature type="chain" id="PRO_5007288846" evidence="5">
    <location>
        <begin position="28"/>
        <end position="285"/>
    </location>
</feature>
<dbReference type="SUPFAM" id="SSF53850">
    <property type="entry name" value="Periplasmic binding protein-like II"/>
    <property type="match status" value="1"/>
</dbReference>
<evidence type="ECO:0000313" key="8">
    <source>
        <dbReference type="Proteomes" id="UP000068382"/>
    </source>
</evidence>
<dbReference type="Proteomes" id="UP000068382">
    <property type="component" value="Unassembled WGS sequence"/>
</dbReference>
<organism evidence="7 8">
    <name type="scientific">Tritonibacter horizontis</name>
    <dbReference type="NCBI Taxonomy" id="1768241"/>
    <lineage>
        <taxon>Bacteria</taxon>
        <taxon>Pseudomonadati</taxon>
        <taxon>Pseudomonadota</taxon>
        <taxon>Alphaproteobacteria</taxon>
        <taxon>Rhodobacterales</taxon>
        <taxon>Paracoccaceae</taxon>
        <taxon>Tritonibacter</taxon>
    </lineage>
</organism>
<dbReference type="AlphaFoldDB" id="A0A132C471"/>
<proteinExistence type="inferred from homology"/>
<keyword evidence="4 5" id="KW-0732">Signal</keyword>
<evidence type="ECO:0000256" key="5">
    <source>
        <dbReference type="SAM" id="SignalP"/>
    </source>
</evidence>
<evidence type="ECO:0000256" key="3">
    <source>
        <dbReference type="ARBA" id="ARBA00022448"/>
    </source>
</evidence>
<evidence type="ECO:0000259" key="6">
    <source>
        <dbReference type="Pfam" id="PF00496"/>
    </source>
</evidence>
<comment type="similarity">
    <text evidence="2">Belongs to the bacterial solute-binding protein 5 family.</text>
</comment>
<evidence type="ECO:0000256" key="2">
    <source>
        <dbReference type="ARBA" id="ARBA00005695"/>
    </source>
</evidence>
<dbReference type="InterPro" id="IPR006311">
    <property type="entry name" value="TAT_signal"/>
</dbReference>
<name>A0A132C471_9RHOB</name>
<keyword evidence="3" id="KW-0813">Transport</keyword>
<feature type="signal peptide" evidence="5">
    <location>
        <begin position="1"/>
        <end position="27"/>
    </location>
</feature>
<dbReference type="GO" id="GO:0015833">
    <property type="term" value="P:peptide transport"/>
    <property type="evidence" value="ECO:0007669"/>
    <property type="project" value="TreeGrafter"/>
</dbReference>
<protein>
    <submittedName>
        <fullName evidence="7">Putative D,D-dipeptide-binding periplasmic protein DdpA</fullName>
    </submittedName>
</protein>
<dbReference type="EMBL" id="LPUY01000008">
    <property type="protein sequence ID" value="KUP94870.1"/>
    <property type="molecule type" value="Genomic_DNA"/>
</dbReference>
<dbReference type="InterPro" id="IPR000914">
    <property type="entry name" value="SBP_5_dom"/>
</dbReference>
<keyword evidence="8" id="KW-1185">Reference proteome</keyword>
<dbReference type="Gene3D" id="3.40.190.10">
    <property type="entry name" value="Periplasmic binding protein-like II"/>
    <property type="match status" value="1"/>
</dbReference>
<dbReference type="PANTHER" id="PTHR30290">
    <property type="entry name" value="PERIPLASMIC BINDING COMPONENT OF ABC TRANSPORTER"/>
    <property type="match status" value="1"/>
</dbReference>
<dbReference type="PANTHER" id="PTHR30290:SF9">
    <property type="entry name" value="OLIGOPEPTIDE-BINDING PROTEIN APPA"/>
    <property type="match status" value="1"/>
</dbReference>
<comment type="subcellular location">
    <subcellularLocation>
        <location evidence="1">Periplasm</location>
    </subcellularLocation>
</comment>
<evidence type="ECO:0000256" key="4">
    <source>
        <dbReference type="ARBA" id="ARBA00022729"/>
    </source>
</evidence>
<gene>
    <name evidence="7" type="primary">ddpA</name>
    <name evidence="7" type="ORF">TRIHO_02040</name>
</gene>
<dbReference type="OrthoDB" id="9803988at2"/>
<accession>A0A132C471</accession>